<keyword evidence="3" id="KW-1185">Reference proteome</keyword>
<dbReference type="InterPro" id="IPR028087">
    <property type="entry name" value="Tad_N"/>
</dbReference>
<dbReference type="Proteomes" id="UP000552757">
    <property type="component" value="Unassembled WGS sequence"/>
</dbReference>
<feature type="domain" description="Putative Flp pilus-assembly TadG-like N-terminal" evidence="1">
    <location>
        <begin position="3"/>
        <end position="43"/>
    </location>
</feature>
<organism evidence="2 3">
    <name type="scientific">Sphingobium fontiphilum</name>
    <dbReference type="NCBI Taxonomy" id="944425"/>
    <lineage>
        <taxon>Bacteria</taxon>
        <taxon>Pseudomonadati</taxon>
        <taxon>Pseudomonadota</taxon>
        <taxon>Alphaproteobacteria</taxon>
        <taxon>Sphingomonadales</taxon>
        <taxon>Sphingomonadaceae</taxon>
        <taxon>Sphingobium</taxon>
    </lineage>
</organism>
<accession>A0A7W6DI13</accession>
<comment type="caution">
    <text evidence="2">The sequence shown here is derived from an EMBL/GenBank/DDBJ whole genome shotgun (WGS) entry which is preliminary data.</text>
</comment>
<dbReference type="Pfam" id="PF13400">
    <property type="entry name" value="Tad"/>
    <property type="match status" value="1"/>
</dbReference>
<gene>
    <name evidence="2" type="ORF">GGR44_000601</name>
</gene>
<dbReference type="EMBL" id="JACIEB010000001">
    <property type="protein sequence ID" value="MBB3980970.1"/>
    <property type="molecule type" value="Genomic_DNA"/>
</dbReference>
<protein>
    <submittedName>
        <fullName evidence="2">Flp pilus assembly protein TadG</fullName>
    </submittedName>
</protein>
<dbReference type="Gene3D" id="3.40.50.410">
    <property type="entry name" value="von Willebrand factor, type A domain"/>
    <property type="match status" value="2"/>
</dbReference>
<dbReference type="InterPro" id="IPR036465">
    <property type="entry name" value="vWFA_dom_sf"/>
</dbReference>
<evidence type="ECO:0000313" key="3">
    <source>
        <dbReference type="Proteomes" id="UP000552757"/>
    </source>
</evidence>
<name>A0A7W6DI13_9SPHN</name>
<dbReference type="AlphaFoldDB" id="A0A7W6DI13"/>
<proteinExistence type="predicted"/>
<dbReference type="RefSeq" id="WP_246344278.1">
    <property type="nucleotide sequence ID" value="NZ_JACIEB010000001.1"/>
</dbReference>
<evidence type="ECO:0000313" key="2">
    <source>
        <dbReference type="EMBL" id="MBB3980970.1"/>
    </source>
</evidence>
<evidence type="ECO:0000259" key="1">
    <source>
        <dbReference type="Pfam" id="PF13400"/>
    </source>
</evidence>
<sequence length="581" mass="62643">MLAMVAAALIPLLGLVGGGVDMARLYLTKARLQQACDAGALAGRKQMGSGAWNADSNKANTVALELFDANFGTNPYGTNTTTRSFSESAGKVTGTTSVIVPMTVMKVFKKGDQTISVTCDAEMRIPNSDVMFVLDTTGSMGWVNPGDTDTKINGLKKAVKCFYEALMKVDTTADCGSAPSGANSSGVQLRFGFVPYSVNVNVGKLLHNDWIANSWTYQSRTFTGSAGTWGNWTSLGTGIRWGSCPTNTATTEYRNQTQGSFWGYPYCTGGEYRTLSGGTVQYTYQPVSLDVSGLKAGGYSWNGSVDLPVGANGANEAQTWDGCIEERQTVRANSYDPIPSNAYDLDIDQVPNTSDPATQWGPMLPGAVWERRNDGGSRNYSAVITSSEKTDERLSNMSEYFCPTAAKRLQTWSTAASFEAYVNSLTPSGNTYHDIGLIWGARLISPTGLFASDNALTPNGGTIERHIIFMTDGDTQTDHDNYTAYGVPWWDRRTTAASASPTNTQLTNQVNMRFLAMCKAIKNKNITLWVISFGDDVSADAQTNLETCASSGRFYSAANSADLINQFKAIASEISQLRLTK</sequence>
<dbReference type="SUPFAM" id="SSF53300">
    <property type="entry name" value="vWA-like"/>
    <property type="match status" value="1"/>
</dbReference>
<reference evidence="2 3" key="1">
    <citation type="submission" date="2020-08" db="EMBL/GenBank/DDBJ databases">
        <title>Genomic Encyclopedia of Type Strains, Phase IV (KMG-IV): sequencing the most valuable type-strain genomes for metagenomic binning, comparative biology and taxonomic classification.</title>
        <authorList>
            <person name="Goeker M."/>
        </authorList>
    </citation>
    <scope>NUCLEOTIDE SEQUENCE [LARGE SCALE GENOMIC DNA]</scope>
    <source>
        <strain evidence="2 3">DSM 29348</strain>
    </source>
</reference>